<gene>
    <name evidence="1" type="ORF">D1Y85_00010</name>
</gene>
<proteinExistence type="predicted"/>
<evidence type="ECO:0000313" key="1">
    <source>
        <dbReference type="EMBL" id="RQH09591.1"/>
    </source>
</evidence>
<reference evidence="1 2" key="1">
    <citation type="submission" date="2018-11" db="EMBL/GenBank/DDBJ databases">
        <title>Paraburkholderia sp. DHOA04, isolated from soil.</title>
        <authorList>
            <person name="Gao Z.-H."/>
            <person name="Qiu L.-H."/>
            <person name="Fu J.-C."/>
        </authorList>
    </citation>
    <scope>NUCLEOTIDE SEQUENCE [LARGE SCALE GENOMIC DNA]</scope>
    <source>
        <strain evidence="1 2">DHOA04</strain>
    </source>
</reference>
<dbReference type="EMBL" id="RQIS01000001">
    <property type="protein sequence ID" value="RQH09591.1"/>
    <property type="molecule type" value="Genomic_DNA"/>
</dbReference>
<evidence type="ECO:0000313" key="2">
    <source>
        <dbReference type="Proteomes" id="UP000272778"/>
    </source>
</evidence>
<protein>
    <recommendedName>
        <fullName evidence="3">WGR domain-containing protein</fullName>
    </recommendedName>
</protein>
<comment type="caution">
    <text evidence="1">The sequence shown here is derived from an EMBL/GenBank/DDBJ whole genome shotgun (WGS) entry which is preliminary data.</text>
</comment>
<evidence type="ECO:0008006" key="3">
    <source>
        <dbReference type="Google" id="ProtNLM"/>
    </source>
</evidence>
<organism evidence="1 2">
    <name type="scientific">Paraburkholderia dinghuensis</name>
    <dbReference type="NCBI Taxonomy" id="2305225"/>
    <lineage>
        <taxon>Bacteria</taxon>
        <taxon>Pseudomonadati</taxon>
        <taxon>Pseudomonadota</taxon>
        <taxon>Betaproteobacteria</taxon>
        <taxon>Burkholderiales</taxon>
        <taxon>Burkholderiaceae</taxon>
        <taxon>Paraburkholderia</taxon>
    </lineage>
</organism>
<accession>A0A3N6NDW3</accession>
<name>A0A3N6NDW3_9BURK</name>
<dbReference type="Proteomes" id="UP000272778">
    <property type="component" value="Unassembled WGS sequence"/>
</dbReference>
<keyword evidence="2" id="KW-1185">Reference proteome</keyword>
<sequence length="106" mass="12271">MKGPRKISLPETYTNRRGETFEYTIHDHEIGDGRDYWLYTIQVKHETWGFRAFGVHATKQAFPTTALAEHLARTVALEAVQQRLEQATATGFPLVFPTWFDGWFVI</sequence>
<dbReference type="AlphaFoldDB" id="A0A3N6NDW3"/>